<protein>
    <submittedName>
        <fullName evidence="1">Uncharacterized protein</fullName>
    </submittedName>
</protein>
<keyword evidence="2" id="KW-1185">Reference proteome</keyword>
<gene>
    <name evidence="1" type="ORF">O9G_000003</name>
</gene>
<dbReference type="AlphaFoldDB" id="A0A075ANQ2"/>
<accession>A0A075ANQ2</accession>
<reference evidence="1 2" key="1">
    <citation type="journal article" date="2013" name="Curr. Biol.">
        <title>Shared signatures of parasitism and phylogenomics unite Cryptomycota and microsporidia.</title>
        <authorList>
            <person name="James T.Y."/>
            <person name="Pelin A."/>
            <person name="Bonen L."/>
            <person name="Ahrendt S."/>
            <person name="Sain D."/>
            <person name="Corradi N."/>
            <person name="Stajich J.E."/>
        </authorList>
    </citation>
    <scope>NUCLEOTIDE SEQUENCE [LARGE SCALE GENOMIC DNA]</scope>
    <source>
        <strain evidence="1 2">CSF55</strain>
    </source>
</reference>
<dbReference type="HOGENOM" id="CLU_970294_0_0_1"/>
<sequence>MISNTHEHNTFSVLRRLQRLKGLESLTEDIYLSFHNFELTPESTHYRRKVLGILLEQAGFPSSSDYLKSQDEYSTHRQFEMASRIKQNELLVGKERTLNSIFYKLACKDCHELGFYPKFNLMTNVCSERTRSSEISYVDEEVGSENVEVCIKTTSAEARRGRNRVLNTRLLECIELSVKKTESIDSSNCVVEYIDDVFSIPPSLHPFQKKETIFNVWDIFESEATALEILFELNNQFNLDSVEQFRERAAKLISLLPLREKSNRTPLDIKSNDKLIRFLNSLKDKGN</sequence>
<organism evidence="1 2">
    <name type="scientific">Rozella allomycis (strain CSF55)</name>
    <dbReference type="NCBI Taxonomy" id="988480"/>
    <lineage>
        <taxon>Eukaryota</taxon>
        <taxon>Fungi</taxon>
        <taxon>Fungi incertae sedis</taxon>
        <taxon>Cryptomycota</taxon>
        <taxon>Cryptomycota incertae sedis</taxon>
        <taxon>Rozella</taxon>
    </lineage>
</organism>
<evidence type="ECO:0000313" key="1">
    <source>
        <dbReference type="EMBL" id="EPZ31527.1"/>
    </source>
</evidence>
<dbReference type="Proteomes" id="UP000030755">
    <property type="component" value="Unassembled WGS sequence"/>
</dbReference>
<proteinExistence type="predicted"/>
<evidence type="ECO:0000313" key="2">
    <source>
        <dbReference type="Proteomes" id="UP000030755"/>
    </source>
</evidence>
<name>A0A075ANQ2_ROZAC</name>
<dbReference type="EMBL" id="KE561209">
    <property type="protein sequence ID" value="EPZ31527.1"/>
    <property type="molecule type" value="Genomic_DNA"/>
</dbReference>